<dbReference type="Pfam" id="PF00440">
    <property type="entry name" value="TetR_N"/>
    <property type="match status" value="1"/>
</dbReference>
<feature type="domain" description="HTH tetR-type" evidence="5">
    <location>
        <begin position="27"/>
        <end position="87"/>
    </location>
</feature>
<evidence type="ECO:0000259" key="5">
    <source>
        <dbReference type="PROSITE" id="PS50977"/>
    </source>
</evidence>
<evidence type="ECO:0000256" key="1">
    <source>
        <dbReference type="ARBA" id="ARBA00023015"/>
    </source>
</evidence>
<dbReference type="InterPro" id="IPR050109">
    <property type="entry name" value="HTH-type_TetR-like_transc_reg"/>
</dbReference>
<evidence type="ECO:0000256" key="2">
    <source>
        <dbReference type="ARBA" id="ARBA00023125"/>
    </source>
</evidence>
<evidence type="ECO:0000256" key="3">
    <source>
        <dbReference type="ARBA" id="ARBA00023163"/>
    </source>
</evidence>
<dbReference type="PANTHER" id="PTHR30055">
    <property type="entry name" value="HTH-TYPE TRANSCRIPTIONAL REGULATOR RUTR"/>
    <property type="match status" value="1"/>
</dbReference>
<comment type="caution">
    <text evidence="6">The sequence shown here is derived from an EMBL/GenBank/DDBJ whole genome shotgun (WGS) entry which is preliminary data.</text>
</comment>
<gene>
    <name evidence="6" type="ORF">EV379_1984</name>
</gene>
<dbReference type="EMBL" id="SHLC01000001">
    <property type="protein sequence ID" value="RZU65650.1"/>
    <property type="molecule type" value="Genomic_DNA"/>
</dbReference>
<keyword evidence="7" id="KW-1185">Reference proteome</keyword>
<keyword evidence="1" id="KW-0805">Transcription regulation</keyword>
<dbReference type="Gene3D" id="1.10.357.10">
    <property type="entry name" value="Tetracycline Repressor, domain 2"/>
    <property type="match status" value="1"/>
</dbReference>
<evidence type="ECO:0000313" key="7">
    <source>
        <dbReference type="Proteomes" id="UP000291483"/>
    </source>
</evidence>
<feature type="DNA-binding region" description="H-T-H motif" evidence="4">
    <location>
        <begin position="50"/>
        <end position="69"/>
    </location>
</feature>
<dbReference type="InterPro" id="IPR001647">
    <property type="entry name" value="HTH_TetR"/>
</dbReference>
<keyword evidence="2 4" id="KW-0238">DNA-binding</keyword>
<keyword evidence="3" id="KW-0804">Transcription</keyword>
<dbReference type="PANTHER" id="PTHR30055:SF234">
    <property type="entry name" value="HTH-TYPE TRANSCRIPTIONAL REGULATOR BETI"/>
    <property type="match status" value="1"/>
</dbReference>
<evidence type="ECO:0000256" key="4">
    <source>
        <dbReference type="PROSITE-ProRule" id="PRU00335"/>
    </source>
</evidence>
<accession>A0A4Q8AM34</accession>
<dbReference type="PROSITE" id="PS50977">
    <property type="entry name" value="HTH_TETR_2"/>
    <property type="match status" value="1"/>
</dbReference>
<reference evidence="6 7" key="1">
    <citation type="submission" date="2019-02" db="EMBL/GenBank/DDBJ databases">
        <title>Sequencing the genomes of 1000 actinobacteria strains.</title>
        <authorList>
            <person name="Klenk H.-P."/>
        </authorList>
    </citation>
    <scope>NUCLEOTIDE SEQUENCE [LARGE SCALE GENOMIC DNA]</scope>
    <source>
        <strain evidence="6 7">DSM 18319</strain>
    </source>
</reference>
<organism evidence="6 7">
    <name type="scientific">Microterricola gilva</name>
    <dbReference type="NCBI Taxonomy" id="393267"/>
    <lineage>
        <taxon>Bacteria</taxon>
        <taxon>Bacillati</taxon>
        <taxon>Actinomycetota</taxon>
        <taxon>Actinomycetes</taxon>
        <taxon>Micrococcales</taxon>
        <taxon>Microbacteriaceae</taxon>
        <taxon>Microterricola</taxon>
    </lineage>
</organism>
<dbReference type="PRINTS" id="PR00455">
    <property type="entry name" value="HTHTETR"/>
</dbReference>
<dbReference type="GO" id="GO:0000976">
    <property type="term" value="F:transcription cis-regulatory region binding"/>
    <property type="evidence" value="ECO:0007669"/>
    <property type="project" value="TreeGrafter"/>
</dbReference>
<protein>
    <submittedName>
        <fullName evidence="6">TetR family transcriptional regulator</fullName>
    </submittedName>
</protein>
<dbReference type="GO" id="GO:0003700">
    <property type="term" value="F:DNA-binding transcription factor activity"/>
    <property type="evidence" value="ECO:0007669"/>
    <property type="project" value="TreeGrafter"/>
</dbReference>
<dbReference type="InterPro" id="IPR009057">
    <property type="entry name" value="Homeodomain-like_sf"/>
</dbReference>
<dbReference type="RefSeq" id="WP_130505978.1">
    <property type="nucleotide sequence ID" value="NZ_SHLC01000001.1"/>
</dbReference>
<proteinExistence type="predicted"/>
<evidence type="ECO:0000313" key="6">
    <source>
        <dbReference type="EMBL" id="RZU65650.1"/>
    </source>
</evidence>
<dbReference type="Proteomes" id="UP000291483">
    <property type="component" value="Unassembled WGS sequence"/>
</dbReference>
<dbReference type="AlphaFoldDB" id="A0A4Q8AM34"/>
<name>A0A4Q8AM34_9MICO</name>
<dbReference type="SUPFAM" id="SSF46689">
    <property type="entry name" value="Homeodomain-like"/>
    <property type="match status" value="1"/>
</dbReference>
<dbReference type="OrthoDB" id="9796019at2"/>
<sequence length="210" mass="23219">MEDRQVATDATADPGSVWQAVERPVWDETEQRMLDAAAELIATRGVHGVTVAEVARNAAVSRPTVYRRWASADDIVRAALLRGAVGILDDFGTLATTRAELVRDVLRFSELFRNDALYGRLLEREPEVFTRYTLQRIGTSQRIILHWLAASVEIAQRGGTVRAGNAGDISVMLLLIAQSAILSHNTVSALIDESHWSTELWHALDGHLRP</sequence>